<name>A0ABR6WGL0_9FIRM</name>
<proteinExistence type="predicted"/>
<dbReference type="SUPFAM" id="SSF52540">
    <property type="entry name" value="P-loop containing nucleoside triphosphate hydrolases"/>
    <property type="match status" value="1"/>
</dbReference>
<dbReference type="RefSeq" id="WP_148602004.1">
    <property type="nucleotide sequence ID" value="NZ_RXYB01000001.1"/>
</dbReference>
<comment type="caution">
    <text evidence="4">The sequence shown here is derived from an EMBL/GenBank/DDBJ whole genome shotgun (WGS) entry which is preliminary data.</text>
</comment>
<dbReference type="GO" id="GO:0005524">
    <property type="term" value="F:ATP binding"/>
    <property type="evidence" value="ECO:0007669"/>
    <property type="project" value="UniProtKB-KW"/>
</dbReference>
<evidence type="ECO:0000256" key="2">
    <source>
        <dbReference type="ARBA" id="ARBA00022840"/>
    </source>
</evidence>
<evidence type="ECO:0000313" key="4">
    <source>
        <dbReference type="EMBL" id="MBC3795617.1"/>
    </source>
</evidence>
<keyword evidence="1" id="KW-0547">Nucleotide-binding</keyword>
<dbReference type="Pfam" id="PF00005">
    <property type="entry name" value="ABC_tran"/>
    <property type="match status" value="1"/>
</dbReference>
<sequence length="216" mass="23871">MLLETQDLSKKFRRNGHEFFPVKDINLSVKEGQLVSISGSSGCGKSTLLNLITGMLTPDYGAVYFNKENVFEMTADRHAEYLNQNIAYIMQGDGLLHNLTLSENIALIHWLHNRENVSPEKIIKLAQSVGIEHVLDSYPAQLSGGEAKRGAIVRALVNHPQLVIADEPTSNLDTGNAEKIVKILKNLSRDGTAVIVSTHDQRFSEIVDAEYILGDC</sequence>
<dbReference type="InterPro" id="IPR003593">
    <property type="entry name" value="AAA+_ATPase"/>
</dbReference>
<keyword evidence="5" id="KW-1185">Reference proteome</keyword>
<keyword evidence="2 4" id="KW-0067">ATP-binding</keyword>
<dbReference type="Gene3D" id="3.40.50.300">
    <property type="entry name" value="P-loop containing nucleotide triphosphate hydrolases"/>
    <property type="match status" value="1"/>
</dbReference>
<dbReference type="EMBL" id="WJBB01000001">
    <property type="protein sequence ID" value="MBC3795617.1"/>
    <property type="molecule type" value="Genomic_DNA"/>
</dbReference>
<organism evidence="4 5">
    <name type="scientific">Acetobacterium tundrae</name>
    <dbReference type="NCBI Taxonomy" id="132932"/>
    <lineage>
        <taxon>Bacteria</taxon>
        <taxon>Bacillati</taxon>
        <taxon>Bacillota</taxon>
        <taxon>Clostridia</taxon>
        <taxon>Eubacteriales</taxon>
        <taxon>Eubacteriaceae</taxon>
        <taxon>Acetobacterium</taxon>
    </lineage>
</organism>
<dbReference type="Proteomes" id="UP000653358">
    <property type="component" value="Unassembled WGS sequence"/>
</dbReference>
<dbReference type="SMART" id="SM00382">
    <property type="entry name" value="AAA"/>
    <property type="match status" value="1"/>
</dbReference>
<dbReference type="PANTHER" id="PTHR24220">
    <property type="entry name" value="IMPORT ATP-BINDING PROTEIN"/>
    <property type="match status" value="1"/>
</dbReference>
<dbReference type="PROSITE" id="PS50893">
    <property type="entry name" value="ABC_TRANSPORTER_2"/>
    <property type="match status" value="1"/>
</dbReference>
<evidence type="ECO:0000259" key="3">
    <source>
        <dbReference type="PROSITE" id="PS50893"/>
    </source>
</evidence>
<dbReference type="PANTHER" id="PTHR24220:SF662">
    <property type="entry name" value="ABC TRANSPORTER ATP-BINDING PROTEIN"/>
    <property type="match status" value="1"/>
</dbReference>
<reference evidence="4 5" key="1">
    <citation type="journal article" date="2020" name="mSystems">
        <title>Defining Genomic and Predicted Metabolic Features of the Acetobacterium Genus.</title>
        <authorList>
            <person name="Ross D.E."/>
            <person name="Marshall C.W."/>
            <person name="Gulliver D."/>
            <person name="May H.D."/>
            <person name="Norman R.S."/>
        </authorList>
    </citation>
    <scope>NUCLEOTIDE SEQUENCE [LARGE SCALE GENOMIC DNA]</scope>
    <source>
        <strain evidence="4 5">DSM 9173</strain>
    </source>
</reference>
<accession>A0ABR6WGL0</accession>
<dbReference type="InterPro" id="IPR027417">
    <property type="entry name" value="P-loop_NTPase"/>
</dbReference>
<evidence type="ECO:0000313" key="5">
    <source>
        <dbReference type="Proteomes" id="UP000653358"/>
    </source>
</evidence>
<dbReference type="InterPro" id="IPR015854">
    <property type="entry name" value="ABC_transpr_LolD-like"/>
</dbReference>
<dbReference type="InterPro" id="IPR003439">
    <property type="entry name" value="ABC_transporter-like_ATP-bd"/>
</dbReference>
<protein>
    <submittedName>
        <fullName evidence="4">ATP-binding cassette domain-containing protein</fullName>
    </submittedName>
</protein>
<gene>
    <name evidence="4" type="ORF">GH807_00940</name>
</gene>
<feature type="domain" description="ABC transporter" evidence="3">
    <location>
        <begin position="3"/>
        <end position="216"/>
    </location>
</feature>
<evidence type="ECO:0000256" key="1">
    <source>
        <dbReference type="ARBA" id="ARBA00022741"/>
    </source>
</evidence>